<name>A0A402BGZ7_9CHLR</name>
<gene>
    <name evidence="1" type="ORF">KDA_60010</name>
</gene>
<keyword evidence="2" id="KW-1185">Reference proteome</keyword>
<comment type="caution">
    <text evidence="1">The sequence shown here is derived from an EMBL/GenBank/DDBJ whole genome shotgun (WGS) entry which is preliminary data.</text>
</comment>
<dbReference type="RefSeq" id="WP_126630595.1">
    <property type="nucleotide sequence ID" value="NZ_BIFT01000002.1"/>
</dbReference>
<accession>A0A402BGZ7</accession>
<evidence type="ECO:0000313" key="1">
    <source>
        <dbReference type="EMBL" id="GCE30517.1"/>
    </source>
</evidence>
<dbReference type="AlphaFoldDB" id="A0A402BGZ7"/>
<dbReference type="EMBL" id="BIFT01000002">
    <property type="protein sequence ID" value="GCE30517.1"/>
    <property type="molecule type" value="Genomic_DNA"/>
</dbReference>
<dbReference type="Proteomes" id="UP000287171">
    <property type="component" value="Unassembled WGS sequence"/>
</dbReference>
<organism evidence="1 2">
    <name type="scientific">Dictyobacter alpinus</name>
    <dbReference type="NCBI Taxonomy" id="2014873"/>
    <lineage>
        <taxon>Bacteria</taxon>
        <taxon>Bacillati</taxon>
        <taxon>Chloroflexota</taxon>
        <taxon>Ktedonobacteria</taxon>
        <taxon>Ktedonobacterales</taxon>
        <taxon>Dictyobacteraceae</taxon>
        <taxon>Dictyobacter</taxon>
    </lineage>
</organism>
<sequence length="61" mass="6963">MHNYSGLVDAAGTDQIFLVPLQKIVGSANNFLQRHKIFFALQSRAGVFDLEKVLNSYRFLY</sequence>
<reference evidence="2" key="1">
    <citation type="submission" date="2018-12" db="EMBL/GenBank/DDBJ databases">
        <title>Tengunoibacter tsumagoiensis gen. nov., sp. nov., Dictyobacter kobayashii sp. nov., D. alpinus sp. nov., and D. joshuensis sp. nov. and description of Dictyobacteraceae fam. nov. within the order Ktedonobacterales isolated from Tengu-no-mugimeshi.</title>
        <authorList>
            <person name="Wang C.M."/>
            <person name="Zheng Y."/>
            <person name="Sakai Y."/>
            <person name="Toyoda A."/>
            <person name="Minakuchi Y."/>
            <person name="Abe K."/>
            <person name="Yokota A."/>
            <person name="Yabe S."/>
        </authorList>
    </citation>
    <scope>NUCLEOTIDE SEQUENCE [LARGE SCALE GENOMIC DNA]</scope>
    <source>
        <strain evidence="2">Uno16</strain>
    </source>
</reference>
<evidence type="ECO:0000313" key="2">
    <source>
        <dbReference type="Proteomes" id="UP000287171"/>
    </source>
</evidence>
<protein>
    <submittedName>
        <fullName evidence="1">Uncharacterized protein</fullName>
    </submittedName>
</protein>
<proteinExistence type="predicted"/>